<dbReference type="InterPro" id="IPR001844">
    <property type="entry name" value="Cpn60/GroEL"/>
</dbReference>
<dbReference type="Gene3D" id="3.30.260.10">
    <property type="entry name" value="TCP-1-like chaperonin intermediate domain"/>
    <property type="match status" value="1"/>
</dbReference>
<dbReference type="Gene3D" id="1.10.560.10">
    <property type="entry name" value="GroEL-like equatorial domain"/>
    <property type="match status" value="2"/>
</dbReference>
<evidence type="ECO:0000256" key="4">
    <source>
        <dbReference type="ARBA" id="ARBA00022946"/>
    </source>
</evidence>
<sequence length="682" mass="74883">MACSSSPIPGISFTKPTLSKTRRLSSSHYSISKKPRAMAKEVYFNHDGSATKKLQTGVDKVAELIGVTLGPKGRNVVLQNKYGPPKIVNDGETVLKQIELEDPLENVGVKLVRQAGAKTNDLAGDGCTTSIVLAHGLITEGVKVVSAGMNPVQIARGIEKTANALVSELKLISREVEDHELAHVAAVSAGNDYAVGKMISDAIQQVGRKGVVKIEKGKGTENSLEMVEGMQFERGYLSPYFVTDRDKMIVEFHNCKFLLVDKKITNPKEMFKILDSAVKEKYPVVIVAEDIEKEALAPVIRNKLKGVLKAAAIKAPAFGERKSHCLEDIAILTGDSIFSHKATLCNGVKIPKGYRHRSYTQQLRVNECSILFYLYGYSECRKDYNDLLPCTVIRDDMGLTLDRVGKEVLGTATKVVITKDSTYIVSDGGTREAVQKRVSQIQNLVENTEENFQKKILNERIARLSGGIAILQVGAQTQVELKDKQLRIEDALNATKAAIEEGVVVGGGCILLRLSEKVDSIKNLLDNQEQKIGAEIFKRALSYPTKLIAKNAGINGSVVVEKVLSNNDTRYGYNAARNSYEDLMKAGIMDPTKVVRCSLEHAASVAKVFLTSDAVVVDIVDNMDIKFKPKLTRKKIQSLTKSLFPKNLFPRFSISALAFTLLNNVEWLSQVAAIIQFIHANF</sequence>
<dbReference type="PANTHER" id="PTHR45633">
    <property type="entry name" value="60 KDA HEAT SHOCK PROTEIN, MITOCHONDRIAL"/>
    <property type="match status" value="1"/>
</dbReference>
<name>A0A2P5XEZ9_GOSBA</name>
<gene>
    <name evidence="7" type="ORF">GOBAR_AA18727</name>
</gene>
<dbReference type="AlphaFoldDB" id="A0A2P5XEZ9"/>
<dbReference type="NCBIfam" id="NF009487">
    <property type="entry name" value="PRK12849.1"/>
    <property type="match status" value="1"/>
</dbReference>
<dbReference type="PROSITE" id="PS00296">
    <property type="entry name" value="CHAPERONINS_CPN60"/>
    <property type="match status" value="1"/>
</dbReference>
<dbReference type="GO" id="GO:0140662">
    <property type="term" value="F:ATP-dependent protein folding chaperone"/>
    <property type="evidence" value="ECO:0007669"/>
    <property type="project" value="InterPro"/>
</dbReference>
<dbReference type="InterPro" id="IPR002423">
    <property type="entry name" value="Cpn60/GroEL/TCP-1"/>
</dbReference>
<dbReference type="Proteomes" id="UP000239757">
    <property type="component" value="Unassembled WGS sequence"/>
</dbReference>
<dbReference type="SUPFAM" id="SSF54849">
    <property type="entry name" value="GroEL-intermediate domain like"/>
    <property type="match status" value="1"/>
</dbReference>
<dbReference type="InterPro" id="IPR027409">
    <property type="entry name" value="GroEL-like_apical_dom_sf"/>
</dbReference>
<dbReference type="InterPro" id="IPR018370">
    <property type="entry name" value="Chaperonin_Cpn60_CS"/>
</dbReference>
<accession>A0A2P5XEZ9</accession>
<proteinExistence type="inferred from homology"/>
<dbReference type="EMBL" id="KZ665020">
    <property type="protein sequence ID" value="PPS01936.1"/>
    <property type="molecule type" value="Genomic_DNA"/>
</dbReference>
<dbReference type="Gene3D" id="3.50.7.10">
    <property type="entry name" value="GroEL"/>
    <property type="match status" value="2"/>
</dbReference>
<dbReference type="SUPFAM" id="SSF48592">
    <property type="entry name" value="GroEL equatorial domain-like"/>
    <property type="match status" value="1"/>
</dbReference>
<keyword evidence="3" id="KW-0067">ATP-binding</keyword>
<comment type="similarity">
    <text evidence="1 6">Belongs to the chaperonin (HSP60) family.</text>
</comment>
<evidence type="ECO:0000256" key="1">
    <source>
        <dbReference type="ARBA" id="ARBA00006607"/>
    </source>
</evidence>
<evidence type="ECO:0000313" key="8">
    <source>
        <dbReference type="Proteomes" id="UP000239757"/>
    </source>
</evidence>
<dbReference type="CDD" id="cd03344">
    <property type="entry name" value="GroEL"/>
    <property type="match status" value="1"/>
</dbReference>
<dbReference type="SUPFAM" id="SSF52029">
    <property type="entry name" value="GroEL apical domain-like"/>
    <property type="match status" value="2"/>
</dbReference>
<evidence type="ECO:0000256" key="2">
    <source>
        <dbReference type="ARBA" id="ARBA00022741"/>
    </source>
</evidence>
<evidence type="ECO:0000313" key="7">
    <source>
        <dbReference type="EMBL" id="PPS01936.1"/>
    </source>
</evidence>
<keyword evidence="2" id="KW-0547">Nucleotide-binding</keyword>
<dbReference type="GO" id="GO:0005524">
    <property type="term" value="F:ATP binding"/>
    <property type="evidence" value="ECO:0007669"/>
    <property type="project" value="UniProtKB-KW"/>
</dbReference>
<dbReference type="FunFam" id="3.50.7.10:FF:000001">
    <property type="entry name" value="60 kDa chaperonin"/>
    <property type="match status" value="1"/>
</dbReference>
<keyword evidence="5" id="KW-0143">Chaperone</keyword>
<dbReference type="Pfam" id="PF00118">
    <property type="entry name" value="Cpn60_TCP1"/>
    <property type="match status" value="2"/>
</dbReference>
<dbReference type="PRINTS" id="PR00298">
    <property type="entry name" value="CHAPERONIN60"/>
</dbReference>
<evidence type="ECO:0000256" key="3">
    <source>
        <dbReference type="ARBA" id="ARBA00022840"/>
    </source>
</evidence>
<evidence type="ECO:0000256" key="6">
    <source>
        <dbReference type="RuleBase" id="RU000418"/>
    </source>
</evidence>
<reference evidence="7 8" key="1">
    <citation type="submission" date="2015-01" db="EMBL/GenBank/DDBJ databases">
        <title>Genome of allotetraploid Gossypium barbadense reveals genomic plasticity and fiber elongation in cotton evolution.</title>
        <authorList>
            <person name="Chen X."/>
            <person name="Liu X."/>
            <person name="Zhao B."/>
            <person name="Zheng H."/>
            <person name="Hu Y."/>
            <person name="Lu G."/>
            <person name="Yang C."/>
            <person name="Chen J."/>
            <person name="Shan C."/>
            <person name="Zhang L."/>
            <person name="Zhou Y."/>
            <person name="Wang L."/>
            <person name="Guo W."/>
            <person name="Bai Y."/>
            <person name="Ruan J."/>
            <person name="Shangguan X."/>
            <person name="Mao Y."/>
            <person name="Jiang J."/>
            <person name="Zhu Y."/>
            <person name="Lei J."/>
            <person name="Kang H."/>
            <person name="Chen S."/>
            <person name="He X."/>
            <person name="Wang R."/>
            <person name="Wang Y."/>
            <person name="Chen J."/>
            <person name="Wang L."/>
            <person name="Yu S."/>
            <person name="Wang B."/>
            <person name="Wei J."/>
            <person name="Song S."/>
            <person name="Lu X."/>
            <person name="Gao Z."/>
            <person name="Gu W."/>
            <person name="Deng X."/>
            <person name="Ma D."/>
            <person name="Wang S."/>
            <person name="Liang W."/>
            <person name="Fang L."/>
            <person name="Cai C."/>
            <person name="Zhu X."/>
            <person name="Zhou B."/>
            <person name="Zhang Y."/>
            <person name="Chen Z."/>
            <person name="Xu S."/>
            <person name="Zhu R."/>
            <person name="Wang S."/>
            <person name="Zhang T."/>
            <person name="Zhao G."/>
        </authorList>
    </citation>
    <scope>NUCLEOTIDE SEQUENCE [LARGE SCALE GENOMIC DNA]</scope>
    <source>
        <strain evidence="8">cv. Xinhai21</strain>
        <tissue evidence="7">Leaf</tissue>
    </source>
</reference>
<dbReference type="InterPro" id="IPR027410">
    <property type="entry name" value="TCP-1-like_intermed_sf"/>
</dbReference>
<dbReference type="OrthoDB" id="1733909at2759"/>
<dbReference type="GO" id="GO:0042026">
    <property type="term" value="P:protein refolding"/>
    <property type="evidence" value="ECO:0007669"/>
    <property type="project" value="InterPro"/>
</dbReference>
<protein>
    <submittedName>
        <fullName evidence="7">Uncharacterized protein</fullName>
    </submittedName>
</protein>
<keyword evidence="4" id="KW-0809">Transit peptide</keyword>
<evidence type="ECO:0000256" key="5">
    <source>
        <dbReference type="ARBA" id="ARBA00023186"/>
    </source>
</evidence>
<organism evidence="7 8">
    <name type="scientific">Gossypium barbadense</name>
    <name type="common">Sea Island cotton</name>
    <name type="synonym">Hibiscus barbadensis</name>
    <dbReference type="NCBI Taxonomy" id="3634"/>
    <lineage>
        <taxon>Eukaryota</taxon>
        <taxon>Viridiplantae</taxon>
        <taxon>Streptophyta</taxon>
        <taxon>Embryophyta</taxon>
        <taxon>Tracheophyta</taxon>
        <taxon>Spermatophyta</taxon>
        <taxon>Magnoliopsida</taxon>
        <taxon>eudicotyledons</taxon>
        <taxon>Gunneridae</taxon>
        <taxon>Pentapetalae</taxon>
        <taxon>rosids</taxon>
        <taxon>malvids</taxon>
        <taxon>Malvales</taxon>
        <taxon>Malvaceae</taxon>
        <taxon>Malvoideae</taxon>
        <taxon>Gossypium</taxon>
    </lineage>
</organism>
<dbReference type="InterPro" id="IPR027413">
    <property type="entry name" value="GROEL-like_equatorial_sf"/>
</dbReference>